<gene>
    <name evidence="1" type="ORF">HG15A2_46980</name>
</gene>
<sequence length="93" mass="11041">MRFSKKLALLFRKPRQHLAAIDKAREFFQDNCNREDHRSMAKVIATTDDGFIVRLCFGHTKPPSRAYFKIHESGAVDELEFEQVRQYGERPWR</sequence>
<dbReference type="Proteomes" id="UP000319852">
    <property type="component" value="Chromosome"/>
</dbReference>
<reference evidence="1 2" key="1">
    <citation type="submission" date="2019-02" db="EMBL/GenBank/DDBJ databases">
        <title>Deep-cultivation of Planctomycetes and their phenomic and genomic characterization uncovers novel biology.</title>
        <authorList>
            <person name="Wiegand S."/>
            <person name="Jogler M."/>
            <person name="Boedeker C."/>
            <person name="Pinto D."/>
            <person name="Vollmers J."/>
            <person name="Rivas-Marin E."/>
            <person name="Kohn T."/>
            <person name="Peeters S.H."/>
            <person name="Heuer A."/>
            <person name="Rast P."/>
            <person name="Oberbeckmann S."/>
            <person name="Bunk B."/>
            <person name="Jeske O."/>
            <person name="Meyerdierks A."/>
            <person name="Storesund J.E."/>
            <person name="Kallscheuer N."/>
            <person name="Luecker S."/>
            <person name="Lage O.M."/>
            <person name="Pohl T."/>
            <person name="Merkel B.J."/>
            <person name="Hornburger P."/>
            <person name="Mueller R.-W."/>
            <person name="Bruemmer F."/>
            <person name="Labrenz M."/>
            <person name="Spormann A.M."/>
            <person name="Op den Camp H."/>
            <person name="Overmann J."/>
            <person name="Amann R."/>
            <person name="Jetten M.S.M."/>
            <person name="Mascher T."/>
            <person name="Medema M.H."/>
            <person name="Devos D.P."/>
            <person name="Kaster A.-K."/>
            <person name="Ovreas L."/>
            <person name="Rohde M."/>
            <person name="Galperin M.Y."/>
            <person name="Jogler C."/>
        </authorList>
    </citation>
    <scope>NUCLEOTIDE SEQUENCE [LARGE SCALE GENOMIC DNA]</scope>
    <source>
        <strain evidence="1 2">HG15A2</strain>
    </source>
</reference>
<evidence type="ECO:0000313" key="1">
    <source>
        <dbReference type="EMBL" id="QDT01356.1"/>
    </source>
</evidence>
<keyword evidence="2" id="KW-1185">Reference proteome</keyword>
<dbReference type="AlphaFoldDB" id="A0A517N2J0"/>
<dbReference type="EMBL" id="CP036263">
    <property type="protein sequence ID" value="QDT01356.1"/>
    <property type="molecule type" value="Genomic_DNA"/>
</dbReference>
<organism evidence="1 2">
    <name type="scientific">Adhaeretor mobilis</name>
    <dbReference type="NCBI Taxonomy" id="1930276"/>
    <lineage>
        <taxon>Bacteria</taxon>
        <taxon>Pseudomonadati</taxon>
        <taxon>Planctomycetota</taxon>
        <taxon>Planctomycetia</taxon>
        <taxon>Pirellulales</taxon>
        <taxon>Lacipirellulaceae</taxon>
        <taxon>Adhaeretor</taxon>
    </lineage>
</organism>
<protein>
    <submittedName>
        <fullName evidence="1">Uncharacterized protein</fullName>
    </submittedName>
</protein>
<accession>A0A517N2J0</accession>
<evidence type="ECO:0000313" key="2">
    <source>
        <dbReference type="Proteomes" id="UP000319852"/>
    </source>
</evidence>
<proteinExistence type="predicted"/>
<name>A0A517N2J0_9BACT</name>
<dbReference type="KEGG" id="amob:HG15A2_46980"/>